<proteinExistence type="predicted"/>
<evidence type="ECO:0000313" key="3">
    <source>
        <dbReference type="WBParaSite" id="PEQ_0000374401-mRNA-1"/>
    </source>
</evidence>
<reference evidence="3" key="1">
    <citation type="submission" date="2022-11" db="UniProtKB">
        <authorList>
            <consortium name="WormBaseParasite"/>
        </authorList>
    </citation>
    <scope>IDENTIFICATION</scope>
</reference>
<dbReference type="SUPFAM" id="SSF49785">
    <property type="entry name" value="Galactose-binding domain-like"/>
    <property type="match status" value="1"/>
</dbReference>
<evidence type="ECO:0000259" key="1">
    <source>
        <dbReference type="PROSITE" id="PS51550"/>
    </source>
</evidence>
<organism evidence="2 3">
    <name type="scientific">Parascaris equorum</name>
    <name type="common">Equine roundworm</name>
    <dbReference type="NCBI Taxonomy" id="6256"/>
    <lineage>
        <taxon>Eukaryota</taxon>
        <taxon>Metazoa</taxon>
        <taxon>Ecdysozoa</taxon>
        <taxon>Nematoda</taxon>
        <taxon>Chromadorea</taxon>
        <taxon>Rhabditida</taxon>
        <taxon>Spirurina</taxon>
        <taxon>Ascaridomorpha</taxon>
        <taxon>Ascaridoidea</taxon>
        <taxon>Ascarididae</taxon>
        <taxon>Parascaris</taxon>
    </lineage>
</organism>
<dbReference type="Proteomes" id="UP000887564">
    <property type="component" value="Unplaced"/>
</dbReference>
<dbReference type="Pfam" id="PF01404">
    <property type="entry name" value="Ephrin_lbd"/>
    <property type="match status" value="1"/>
</dbReference>
<protein>
    <submittedName>
        <fullName evidence="3">Eph LBD domain-containing protein</fullName>
    </submittedName>
</protein>
<dbReference type="InterPro" id="IPR008979">
    <property type="entry name" value="Galactose-bd-like_sf"/>
</dbReference>
<evidence type="ECO:0000313" key="2">
    <source>
        <dbReference type="Proteomes" id="UP000887564"/>
    </source>
</evidence>
<name>A0A914RPA7_PAREQ</name>
<feature type="domain" description="Eph LBD" evidence="1">
    <location>
        <begin position="1"/>
        <end position="75"/>
    </location>
</feature>
<dbReference type="InterPro" id="IPR001090">
    <property type="entry name" value="Ephrin_rcpt_lig-bd_dom"/>
</dbReference>
<accession>A0A914RPA7</accession>
<keyword evidence="2" id="KW-1185">Reference proteome</keyword>
<dbReference type="PROSITE" id="PS51550">
    <property type="entry name" value="EPH_LBD"/>
    <property type="match status" value="1"/>
</dbReference>
<sequence length="75" mass="8558">MRDCNEFPGNARSCKETFRLYAMQVSGTEVSNTWNETSCYTVTKDAAYFAFRDSGACISILNVKVKLLLFFRSPR</sequence>
<dbReference type="AlphaFoldDB" id="A0A914RPA7"/>
<dbReference type="WBParaSite" id="PEQ_0000374401-mRNA-1">
    <property type="protein sequence ID" value="PEQ_0000374401-mRNA-1"/>
    <property type="gene ID" value="PEQ_0000374401"/>
</dbReference>
<dbReference type="Gene3D" id="2.60.120.260">
    <property type="entry name" value="Galactose-binding domain-like"/>
    <property type="match status" value="2"/>
</dbReference>